<accession>A0A8S5MI19</accession>
<evidence type="ECO:0000313" key="1">
    <source>
        <dbReference type="EMBL" id="DAD81547.1"/>
    </source>
</evidence>
<dbReference type="InterPro" id="IPR058154">
    <property type="entry name" value="Bxb1_TTP-like"/>
</dbReference>
<protein>
    <submittedName>
        <fullName evidence="1">Tail protein</fullName>
    </submittedName>
</protein>
<organism evidence="1">
    <name type="scientific">Siphoviridae sp. ct7es18</name>
    <dbReference type="NCBI Taxonomy" id="2826166"/>
    <lineage>
        <taxon>Viruses</taxon>
        <taxon>Duplodnaviria</taxon>
        <taxon>Heunggongvirae</taxon>
        <taxon>Uroviricota</taxon>
        <taxon>Caudoviricetes</taxon>
    </lineage>
</organism>
<sequence>MTLRITEKGATEMDSNKVTVSKPKTGGAIYRAPLGTQLPTDASSELNEAFKELGYASEDGLVNENSPESDNIKAWGGDIVYTYQSAKEDTFTFTLIEALNEEALKAVYGDANVTGTLATGITVKANSTEQPACAWVVDMILRGNVAKRIVIPNGKVSEVGEITYADEEAVGYETTITAAADESGNTHYEYIKGAAGA</sequence>
<reference evidence="1" key="1">
    <citation type="journal article" date="2021" name="Proc. Natl. Acad. Sci. U.S.A.">
        <title>A Catalog of Tens of Thousands of Viruses from Human Metagenomes Reveals Hidden Associations with Chronic Diseases.</title>
        <authorList>
            <person name="Tisza M.J."/>
            <person name="Buck C.B."/>
        </authorList>
    </citation>
    <scope>NUCLEOTIDE SEQUENCE</scope>
    <source>
        <strain evidence="1">Ct7es18</strain>
    </source>
</reference>
<dbReference type="Pfam" id="PF25681">
    <property type="entry name" value="Phage_TTP_17"/>
    <property type="match status" value="1"/>
</dbReference>
<proteinExistence type="predicted"/>
<name>A0A8S5MI19_9CAUD</name>
<dbReference type="EMBL" id="BK014903">
    <property type="protein sequence ID" value="DAD81547.1"/>
    <property type="molecule type" value="Genomic_DNA"/>
</dbReference>